<organism evidence="2 3">
    <name type="scientific">Bugula neritina</name>
    <name type="common">Brown bryozoan</name>
    <name type="synonym">Sertularia neritina</name>
    <dbReference type="NCBI Taxonomy" id="10212"/>
    <lineage>
        <taxon>Eukaryota</taxon>
        <taxon>Metazoa</taxon>
        <taxon>Spiralia</taxon>
        <taxon>Lophotrochozoa</taxon>
        <taxon>Bryozoa</taxon>
        <taxon>Gymnolaemata</taxon>
        <taxon>Cheilostomatida</taxon>
        <taxon>Flustrina</taxon>
        <taxon>Buguloidea</taxon>
        <taxon>Bugulidae</taxon>
        <taxon>Bugula</taxon>
    </lineage>
</organism>
<evidence type="ECO:0000256" key="1">
    <source>
        <dbReference type="SAM" id="MobiDB-lite"/>
    </source>
</evidence>
<dbReference type="AlphaFoldDB" id="A0A7J7JIJ8"/>
<proteinExistence type="predicted"/>
<gene>
    <name evidence="2" type="ORF">EB796_015904</name>
</gene>
<name>A0A7J7JIJ8_BUGNE</name>
<evidence type="ECO:0000313" key="3">
    <source>
        <dbReference type="Proteomes" id="UP000593567"/>
    </source>
</evidence>
<reference evidence="2" key="1">
    <citation type="submission" date="2020-06" db="EMBL/GenBank/DDBJ databases">
        <title>Draft genome of Bugula neritina, a colonial animal packing powerful symbionts and potential medicines.</title>
        <authorList>
            <person name="Rayko M."/>
        </authorList>
    </citation>
    <scope>NUCLEOTIDE SEQUENCE [LARGE SCALE GENOMIC DNA]</scope>
    <source>
        <strain evidence="2">Kwan_BN1</strain>
    </source>
</reference>
<protein>
    <submittedName>
        <fullName evidence="2">Uncharacterized protein</fullName>
    </submittedName>
</protein>
<feature type="region of interest" description="Disordered" evidence="1">
    <location>
        <begin position="66"/>
        <end position="88"/>
    </location>
</feature>
<accession>A0A7J7JIJ8</accession>
<feature type="compositionally biased region" description="Basic and acidic residues" evidence="1">
    <location>
        <begin position="75"/>
        <end position="88"/>
    </location>
</feature>
<evidence type="ECO:0000313" key="2">
    <source>
        <dbReference type="EMBL" id="KAF6025653.1"/>
    </source>
</evidence>
<dbReference type="Proteomes" id="UP000593567">
    <property type="component" value="Unassembled WGS sequence"/>
</dbReference>
<sequence>MVNAEIGNEIVEKKFTKQSIEGANMSAVENVNKKELPEKRPCKIMVKAEIGNDNVEKKFTKQSIGGANMSAVENVNKKELPEKRPCSE</sequence>
<comment type="caution">
    <text evidence="2">The sequence shown here is derived from an EMBL/GenBank/DDBJ whole genome shotgun (WGS) entry which is preliminary data.</text>
</comment>
<keyword evidence="3" id="KW-1185">Reference proteome</keyword>
<dbReference type="EMBL" id="VXIV02002437">
    <property type="protein sequence ID" value="KAF6025653.1"/>
    <property type="molecule type" value="Genomic_DNA"/>
</dbReference>